<proteinExistence type="predicted"/>
<dbReference type="AlphaFoldDB" id="A0A1I3YWJ6"/>
<evidence type="ECO:0000313" key="1">
    <source>
        <dbReference type="EMBL" id="SFK36252.1"/>
    </source>
</evidence>
<keyword evidence="2" id="KW-1185">Reference proteome</keyword>
<accession>A0A1I3YWJ6</accession>
<protein>
    <submittedName>
        <fullName evidence="1">Uncharacterized protein</fullName>
    </submittedName>
</protein>
<evidence type="ECO:0000313" key="2">
    <source>
        <dbReference type="Proteomes" id="UP000198928"/>
    </source>
</evidence>
<dbReference type="Proteomes" id="UP000198928">
    <property type="component" value="Unassembled WGS sequence"/>
</dbReference>
<organism evidence="1 2">
    <name type="scientific">Streptomyces pini</name>
    <dbReference type="NCBI Taxonomy" id="1520580"/>
    <lineage>
        <taxon>Bacteria</taxon>
        <taxon>Bacillati</taxon>
        <taxon>Actinomycetota</taxon>
        <taxon>Actinomycetes</taxon>
        <taxon>Kitasatosporales</taxon>
        <taxon>Streptomycetaceae</taxon>
        <taxon>Streptomyces</taxon>
    </lineage>
</organism>
<reference evidence="2" key="1">
    <citation type="submission" date="2016-10" db="EMBL/GenBank/DDBJ databases">
        <authorList>
            <person name="Varghese N."/>
            <person name="Submissions S."/>
        </authorList>
    </citation>
    <scope>NUCLEOTIDE SEQUENCE [LARGE SCALE GENOMIC DNA]</scope>
    <source>
        <strain evidence="2">PL19</strain>
    </source>
</reference>
<gene>
    <name evidence="1" type="ORF">SAMN05192584_105230</name>
</gene>
<name>A0A1I3YWJ6_9ACTN</name>
<sequence length="83" mass="9185">MRALGPAAGVELRPVRSAPVSNYDGREWVTGMCWLYCRRSGIPVIWLGPVNSSGMQAPLYGCGECVAELDHMVWAYLEAKDRL</sequence>
<dbReference type="EMBL" id="FOSG01000005">
    <property type="protein sequence ID" value="SFK36252.1"/>
    <property type="molecule type" value="Genomic_DNA"/>
</dbReference>